<organism evidence="1">
    <name type="scientific">Calcidiscus leptoporus</name>
    <dbReference type="NCBI Taxonomy" id="127549"/>
    <lineage>
        <taxon>Eukaryota</taxon>
        <taxon>Haptista</taxon>
        <taxon>Haptophyta</taxon>
        <taxon>Prymnesiophyceae</taxon>
        <taxon>Coccolithales</taxon>
        <taxon>Calcidiscaceae</taxon>
        <taxon>Calcidiscus</taxon>
    </lineage>
</organism>
<dbReference type="SUPFAM" id="SSF53383">
    <property type="entry name" value="PLP-dependent transferases"/>
    <property type="match status" value="1"/>
</dbReference>
<dbReference type="InterPro" id="IPR015424">
    <property type="entry name" value="PyrdxlP-dep_Trfase"/>
</dbReference>
<evidence type="ECO:0008006" key="2">
    <source>
        <dbReference type="Google" id="ProtNLM"/>
    </source>
</evidence>
<name>A0A7S0NU21_9EUKA</name>
<gene>
    <name evidence="1" type="ORF">CLEP1334_LOCUS7320</name>
</gene>
<proteinExistence type="predicted"/>
<dbReference type="EMBL" id="HBER01014579">
    <property type="protein sequence ID" value="CAD8532068.1"/>
    <property type="molecule type" value="Transcribed_RNA"/>
</dbReference>
<accession>A0A7S0NU21</accession>
<dbReference type="AlphaFoldDB" id="A0A7S0NU21"/>
<dbReference type="InterPro" id="IPR015421">
    <property type="entry name" value="PyrdxlP-dep_Trfase_major"/>
</dbReference>
<protein>
    <recommendedName>
        <fullName evidence="2">Tyrosine decarboxylase</fullName>
    </recommendedName>
</protein>
<dbReference type="Gene3D" id="3.90.1150.170">
    <property type="match status" value="1"/>
</dbReference>
<evidence type="ECO:0000313" key="1">
    <source>
        <dbReference type="EMBL" id="CAD8532068.1"/>
    </source>
</evidence>
<reference evidence="1" key="1">
    <citation type="submission" date="2021-01" db="EMBL/GenBank/DDBJ databases">
        <authorList>
            <person name="Corre E."/>
            <person name="Pelletier E."/>
            <person name="Niang G."/>
            <person name="Scheremetjew M."/>
            <person name="Finn R."/>
            <person name="Kale V."/>
            <person name="Holt S."/>
            <person name="Cochrane G."/>
            <person name="Meng A."/>
            <person name="Brown T."/>
            <person name="Cohen L."/>
        </authorList>
    </citation>
    <scope>NUCLEOTIDE SEQUENCE</scope>
    <source>
        <strain evidence="1">RCC1130</strain>
    </source>
</reference>
<dbReference type="Gene3D" id="3.40.640.10">
    <property type="entry name" value="Type I PLP-dependent aspartate aminotransferase-like (Major domain)"/>
    <property type="match status" value="1"/>
</dbReference>
<sequence>MALDPSNWPALRANAHALLDASLDKLEAASEGRVWTPVPDALKEELRSPLPPEHGLAHDELREKLQALLPYGVGNTHPRFFGWVHGSGSPGGMLPELVGAAMNSNCGGRDHVAIYVERQVVMWCKAMMGFPADAGGLLVTGTSMATILALKAGRDGPPGF</sequence>